<feature type="compositionally biased region" description="Polar residues" evidence="1">
    <location>
        <begin position="137"/>
        <end position="146"/>
    </location>
</feature>
<sequence>MPGFSHDAPPNLRTSLPERPASASRVGLVVQVVDHFLLRLALREDQDNSHALLLEEALQMVVHMDIGRSIAGNLRPLTSIPASSVYSVRSGGSTKSKTSVLDSPLATSSNASEPSVNNHSPFADGIEMEDNDFGSEKGNSSPSSQLGEAKAPREAILLAKTRGFRSIILESDSQTLIKSIKGASANALGRFMLQSRLSKLTFPASIG</sequence>
<dbReference type="GO" id="GO:0055028">
    <property type="term" value="C:cortical microtubule"/>
    <property type="evidence" value="ECO:0007669"/>
    <property type="project" value="TreeGrafter"/>
</dbReference>
<evidence type="ECO:0000313" key="4">
    <source>
        <dbReference type="Proteomes" id="UP000467840"/>
    </source>
</evidence>
<feature type="compositionally biased region" description="Polar residues" evidence="1">
    <location>
        <begin position="85"/>
        <end position="120"/>
    </location>
</feature>
<dbReference type="Pfam" id="PF13456">
    <property type="entry name" value="RVT_3"/>
    <property type="match status" value="1"/>
</dbReference>
<dbReference type="PANTHER" id="PTHR31949">
    <property type="entry name" value="GASTRIC MUCIN-LIKE PROTEIN"/>
    <property type="match status" value="1"/>
</dbReference>
<accession>A0A6A6KIG9</accession>
<dbReference type="GO" id="GO:0043622">
    <property type="term" value="P:cortical microtubule organization"/>
    <property type="evidence" value="ECO:0007669"/>
    <property type="project" value="TreeGrafter"/>
</dbReference>
<comment type="caution">
    <text evidence="3">The sequence shown here is derived from an EMBL/GenBank/DDBJ whole genome shotgun (WGS) entry which is preliminary data.</text>
</comment>
<name>A0A6A6KIG9_HEVBR</name>
<dbReference type="EMBL" id="JAAGAX010000016">
    <property type="protein sequence ID" value="KAF2288537.1"/>
    <property type="molecule type" value="Genomic_DNA"/>
</dbReference>
<dbReference type="AlphaFoldDB" id="A0A6A6KIG9"/>
<evidence type="ECO:0000259" key="2">
    <source>
        <dbReference type="Pfam" id="PF13456"/>
    </source>
</evidence>
<protein>
    <recommendedName>
        <fullName evidence="2">RNase H type-1 domain-containing protein</fullName>
    </recommendedName>
</protein>
<dbReference type="PANTHER" id="PTHR31949:SF15">
    <property type="entry name" value="ENDOCHITINASE A-LIKE ISOFORM X1"/>
    <property type="match status" value="1"/>
</dbReference>
<dbReference type="Proteomes" id="UP000467840">
    <property type="component" value="Chromosome 8"/>
</dbReference>
<evidence type="ECO:0000256" key="1">
    <source>
        <dbReference type="SAM" id="MobiDB-lite"/>
    </source>
</evidence>
<feature type="domain" description="RNase H type-1" evidence="2">
    <location>
        <begin position="134"/>
        <end position="186"/>
    </location>
</feature>
<dbReference type="GO" id="GO:0003676">
    <property type="term" value="F:nucleic acid binding"/>
    <property type="evidence" value="ECO:0007669"/>
    <property type="project" value="InterPro"/>
</dbReference>
<gene>
    <name evidence="3" type="ORF">GH714_008283</name>
</gene>
<evidence type="ECO:0000313" key="3">
    <source>
        <dbReference type="EMBL" id="KAF2288537.1"/>
    </source>
</evidence>
<feature type="region of interest" description="Disordered" evidence="1">
    <location>
        <begin position="85"/>
        <end position="150"/>
    </location>
</feature>
<reference evidence="3 4" key="1">
    <citation type="journal article" date="2020" name="Mol. Plant">
        <title>The Chromosome-Based Rubber Tree Genome Provides New Insights into Spurge Genome Evolution and Rubber Biosynthesis.</title>
        <authorList>
            <person name="Liu J."/>
            <person name="Shi C."/>
            <person name="Shi C.C."/>
            <person name="Li W."/>
            <person name="Zhang Q.J."/>
            <person name="Zhang Y."/>
            <person name="Li K."/>
            <person name="Lu H.F."/>
            <person name="Shi C."/>
            <person name="Zhu S.T."/>
            <person name="Xiao Z.Y."/>
            <person name="Nan H."/>
            <person name="Yue Y."/>
            <person name="Zhu X.G."/>
            <person name="Wu Y."/>
            <person name="Hong X.N."/>
            <person name="Fan G.Y."/>
            <person name="Tong Y."/>
            <person name="Zhang D."/>
            <person name="Mao C.L."/>
            <person name="Liu Y.L."/>
            <person name="Hao S.J."/>
            <person name="Liu W.Q."/>
            <person name="Lv M.Q."/>
            <person name="Zhang H.B."/>
            <person name="Liu Y."/>
            <person name="Hu-Tang G.R."/>
            <person name="Wang J.P."/>
            <person name="Wang J.H."/>
            <person name="Sun Y.H."/>
            <person name="Ni S.B."/>
            <person name="Chen W.B."/>
            <person name="Zhang X.C."/>
            <person name="Jiao Y.N."/>
            <person name="Eichler E.E."/>
            <person name="Li G.H."/>
            <person name="Liu X."/>
            <person name="Gao L.Z."/>
        </authorList>
    </citation>
    <scope>NUCLEOTIDE SEQUENCE [LARGE SCALE GENOMIC DNA]</scope>
    <source>
        <strain evidence="4">cv. GT1</strain>
        <tissue evidence="3">Leaf</tissue>
    </source>
</reference>
<proteinExistence type="predicted"/>
<keyword evidence="4" id="KW-1185">Reference proteome</keyword>
<feature type="region of interest" description="Disordered" evidence="1">
    <location>
        <begin position="1"/>
        <end position="20"/>
    </location>
</feature>
<organism evidence="3 4">
    <name type="scientific">Hevea brasiliensis</name>
    <name type="common">Para rubber tree</name>
    <name type="synonym">Siphonia brasiliensis</name>
    <dbReference type="NCBI Taxonomy" id="3981"/>
    <lineage>
        <taxon>Eukaryota</taxon>
        <taxon>Viridiplantae</taxon>
        <taxon>Streptophyta</taxon>
        <taxon>Embryophyta</taxon>
        <taxon>Tracheophyta</taxon>
        <taxon>Spermatophyta</taxon>
        <taxon>Magnoliopsida</taxon>
        <taxon>eudicotyledons</taxon>
        <taxon>Gunneridae</taxon>
        <taxon>Pentapetalae</taxon>
        <taxon>rosids</taxon>
        <taxon>fabids</taxon>
        <taxon>Malpighiales</taxon>
        <taxon>Euphorbiaceae</taxon>
        <taxon>Crotonoideae</taxon>
        <taxon>Micrandreae</taxon>
        <taxon>Hevea</taxon>
    </lineage>
</organism>
<dbReference type="InterPro" id="IPR002156">
    <property type="entry name" value="RNaseH_domain"/>
</dbReference>
<dbReference type="GO" id="GO:0004523">
    <property type="term" value="F:RNA-DNA hybrid ribonuclease activity"/>
    <property type="evidence" value="ECO:0007669"/>
    <property type="project" value="InterPro"/>
</dbReference>